<keyword evidence="2" id="KW-1133">Transmembrane helix</keyword>
<name>A0A0C3LDV7_9AGAM</name>
<gene>
    <name evidence="3" type="ORF">M407DRAFT_145455</name>
</gene>
<protein>
    <submittedName>
        <fullName evidence="3">Uncharacterized protein</fullName>
    </submittedName>
</protein>
<dbReference type="EMBL" id="KN823210">
    <property type="protein sequence ID" value="KIO19652.1"/>
    <property type="molecule type" value="Genomic_DNA"/>
</dbReference>
<feature type="transmembrane region" description="Helical" evidence="2">
    <location>
        <begin position="581"/>
        <end position="602"/>
    </location>
</feature>
<feature type="transmembrane region" description="Helical" evidence="2">
    <location>
        <begin position="522"/>
        <end position="547"/>
    </location>
</feature>
<evidence type="ECO:0000313" key="3">
    <source>
        <dbReference type="EMBL" id="KIO19652.1"/>
    </source>
</evidence>
<accession>A0A0C3LDV7</accession>
<dbReference type="STRING" id="1051891.A0A0C3LDV7"/>
<feature type="transmembrane region" description="Helical" evidence="2">
    <location>
        <begin position="553"/>
        <end position="574"/>
    </location>
</feature>
<dbReference type="OrthoDB" id="68611at2759"/>
<organism evidence="3 4">
    <name type="scientific">Tulasnella calospora MUT 4182</name>
    <dbReference type="NCBI Taxonomy" id="1051891"/>
    <lineage>
        <taxon>Eukaryota</taxon>
        <taxon>Fungi</taxon>
        <taxon>Dikarya</taxon>
        <taxon>Basidiomycota</taxon>
        <taxon>Agaricomycotina</taxon>
        <taxon>Agaricomycetes</taxon>
        <taxon>Cantharellales</taxon>
        <taxon>Tulasnellaceae</taxon>
        <taxon>Tulasnella</taxon>
    </lineage>
</organism>
<evidence type="ECO:0000256" key="2">
    <source>
        <dbReference type="SAM" id="Phobius"/>
    </source>
</evidence>
<dbReference type="HOGENOM" id="CLU_411716_0_0_1"/>
<proteinExistence type="predicted"/>
<feature type="region of interest" description="Disordered" evidence="1">
    <location>
        <begin position="324"/>
        <end position="396"/>
    </location>
</feature>
<feature type="compositionally biased region" description="Polar residues" evidence="1">
    <location>
        <begin position="209"/>
        <end position="224"/>
    </location>
</feature>
<feature type="region of interest" description="Disordered" evidence="1">
    <location>
        <begin position="208"/>
        <end position="257"/>
    </location>
</feature>
<dbReference type="AlphaFoldDB" id="A0A0C3LDV7"/>
<evidence type="ECO:0000256" key="1">
    <source>
        <dbReference type="SAM" id="MobiDB-lite"/>
    </source>
</evidence>
<feature type="transmembrane region" description="Helical" evidence="2">
    <location>
        <begin position="642"/>
        <end position="664"/>
    </location>
</feature>
<keyword evidence="2" id="KW-0812">Transmembrane</keyword>
<feature type="region of interest" description="Disordered" evidence="1">
    <location>
        <begin position="459"/>
        <end position="481"/>
    </location>
</feature>
<keyword evidence="4" id="KW-1185">Reference proteome</keyword>
<feature type="region of interest" description="Disordered" evidence="1">
    <location>
        <begin position="143"/>
        <end position="162"/>
    </location>
</feature>
<dbReference type="PANTHER" id="PTHR37994:SF3">
    <property type="entry name" value="ER TRANSPORTER 6TM N-TERMINAL DOMAIN-CONTAINING PROTEIN"/>
    <property type="match status" value="1"/>
</dbReference>
<reference evidence="3 4" key="1">
    <citation type="submission" date="2014-04" db="EMBL/GenBank/DDBJ databases">
        <authorList>
            <consortium name="DOE Joint Genome Institute"/>
            <person name="Kuo A."/>
            <person name="Girlanda M."/>
            <person name="Perotto S."/>
            <person name="Kohler A."/>
            <person name="Nagy L.G."/>
            <person name="Floudas D."/>
            <person name="Copeland A."/>
            <person name="Barry K.W."/>
            <person name="Cichocki N."/>
            <person name="Veneault-Fourrey C."/>
            <person name="LaButti K."/>
            <person name="Lindquist E.A."/>
            <person name="Lipzen A."/>
            <person name="Lundell T."/>
            <person name="Morin E."/>
            <person name="Murat C."/>
            <person name="Sun H."/>
            <person name="Tunlid A."/>
            <person name="Henrissat B."/>
            <person name="Grigoriev I.V."/>
            <person name="Hibbett D.S."/>
            <person name="Martin F."/>
            <person name="Nordberg H.P."/>
            <person name="Cantor M.N."/>
            <person name="Hua S.X."/>
        </authorList>
    </citation>
    <scope>NUCLEOTIDE SEQUENCE [LARGE SCALE GENOMIC DNA]</scope>
    <source>
        <strain evidence="3 4">MUT 4182</strain>
    </source>
</reference>
<feature type="transmembrane region" description="Helical" evidence="2">
    <location>
        <begin position="608"/>
        <end position="630"/>
    </location>
</feature>
<sequence>MLISKSYLMIITEEERQLRDNLAQAIRADFGSLQQKLAETTLEINWSRWSLDDYRYFIAKTRALQLALISAHSSMSTIEKGDGEFYRTAFVPKTLGPFNRVRLDMRMTIREIEVAFGFHTIDLPRCVWDSYMDIENRVAEFGRPSRGRTRSNSFLENADDEERAEELRAVAQRLAAEFENGPQNDDNVELVEDESQLGSQEAIDEIRASATQTTRPSPIPSGTATPVAATTKANTPHTPRSSSRKRQSEDEEMTEVEKKAVAKVMKDRGPKALLSDFAVFKDVQHELIASALIGGKLTDCGDGIPLKVNSPQPSIFEMYGHDLPRGKLPAEPPVPAYSQPSSPAPTIRRRVVRVQGVDDDDDGEDASPVTPRRTYVTDSEDEDRDESEAEKRPPRDIDMILAADHSLIRIYSMLFALTQYATELHDFHKRVTAKDSRGRQPRRRLHFHFFESLKKPETPATLPASVVPTSPTSPAASAASGGNYDNTGADLSFREAMSILEGRSCEIKQANFWQRVHEFKMWLLGANSLYAAKTAGAATVFAIFIYVDTTRNWFISYNLTGGLITVVVALAPTLGQSALTFLLQIAGSSIGYLIGLALLSIFHNVGGYIYNPYGITCLVFLYSLPLQYLIVGCPISCHGEVLTGLGSTSMNNPSFSLWVFWLLMGRE</sequence>
<feature type="compositionally biased region" description="Low complexity" evidence="1">
    <location>
        <begin position="463"/>
        <end position="480"/>
    </location>
</feature>
<feature type="compositionally biased region" description="Acidic residues" evidence="1">
    <location>
        <begin position="378"/>
        <end position="388"/>
    </location>
</feature>
<feature type="compositionally biased region" description="Polar residues" evidence="1">
    <location>
        <begin position="231"/>
        <end position="241"/>
    </location>
</feature>
<reference evidence="4" key="2">
    <citation type="submission" date="2015-01" db="EMBL/GenBank/DDBJ databases">
        <title>Evolutionary Origins and Diversification of the Mycorrhizal Mutualists.</title>
        <authorList>
            <consortium name="DOE Joint Genome Institute"/>
            <consortium name="Mycorrhizal Genomics Consortium"/>
            <person name="Kohler A."/>
            <person name="Kuo A."/>
            <person name="Nagy L.G."/>
            <person name="Floudas D."/>
            <person name="Copeland A."/>
            <person name="Barry K.W."/>
            <person name="Cichocki N."/>
            <person name="Veneault-Fourrey C."/>
            <person name="LaButti K."/>
            <person name="Lindquist E.A."/>
            <person name="Lipzen A."/>
            <person name="Lundell T."/>
            <person name="Morin E."/>
            <person name="Murat C."/>
            <person name="Riley R."/>
            <person name="Ohm R."/>
            <person name="Sun H."/>
            <person name="Tunlid A."/>
            <person name="Henrissat B."/>
            <person name="Grigoriev I.V."/>
            <person name="Hibbett D.S."/>
            <person name="Martin F."/>
        </authorList>
    </citation>
    <scope>NUCLEOTIDE SEQUENCE [LARGE SCALE GENOMIC DNA]</scope>
    <source>
        <strain evidence="4">MUT 4182</strain>
    </source>
</reference>
<evidence type="ECO:0000313" key="4">
    <source>
        <dbReference type="Proteomes" id="UP000054248"/>
    </source>
</evidence>
<keyword evidence="2" id="KW-0472">Membrane</keyword>
<dbReference type="PANTHER" id="PTHR37994">
    <property type="entry name" value="ARAE_2_N DOMAIN-CONTAINING PROTEIN-RELATED"/>
    <property type="match status" value="1"/>
</dbReference>
<dbReference type="Proteomes" id="UP000054248">
    <property type="component" value="Unassembled WGS sequence"/>
</dbReference>